<proteinExistence type="predicted"/>
<accession>A0ACB9NA24</accession>
<reference evidence="1 2" key="1">
    <citation type="journal article" date="2022" name="DNA Res.">
        <title>Chromosomal-level genome assembly of the orchid tree Bauhinia variegata (Leguminosae; Cercidoideae) supports the allotetraploid origin hypothesis of Bauhinia.</title>
        <authorList>
            <person name="Zhong Y."/>
            <person name="Chen Y."/>
            <person name="Zheng D."/>
            <person name="Pang J."/>
            <person name="Liu Y."/>
            <person name="Luo S."/>
            <person name="Meng S."/>
            <person name="Qian L."/>
            <person name="Wei D."/>
            <person name="Dai S."/>
            <person name="Zhou R."/>
        </authorList>
    </citation>
    <scope>NUCLEOTIDE SEQUENCE [LARGE SCALE GENOMIC DNA]</scope>
    <source>
        <strain evidence="1">BV-YZ2020</strain>
    </source>
</reference>
<dbReference type="Proteomes" id="UP000828941">
    <property type="component" value="Chromosome 7"/>
</dbReference>
<organism evidence="1 2">
    <name type="scientific">Bauhinia variegata</name>
    <name type="common">Purple orchid tree</name>
    <name type="synonym">Phanera variegata</name>
    <dbReference type="NCBI Taxonomy" id="167791"/>
    <lineage>
        <taxon>Eukaryota</taxon>
        <taxon>Viridiplantae</taxon>
        <taxon>Streptophyta</taxon>
        <taxon>Embryophyta</taxon>
        <taxon>Tracheophyta</taxon>
        <taxon>Spermatophyta</taxon>
        <taxon>Magnoliopsida</taxon>
        <taxon>eudicotyledons</taxon>
        <taxon>Gunneridae</taxon>
        <taxon>Pentapetalae</taxon>
        <taxon>rosids</taxon>
        <taxon>fabids</taxon>
        <taxon>Fabales</taxon>
        <taxon>Fabaceae</taxon>
        <taxon>Cercidoideae</taxon>
        <taxon>Cercideae</taxon>
        <taxon>Bauhiniinae</taxon>
        <taxon>Bauhinia</taxon>
    </lineage>
</organism>
<comment type="caution">
    <text evidence="1">The sequence shown here is derived from an EMBL/GenBank/DDBJ whole genome shotgun (WGS) entry which is preliminary data.</text>
</comment>
<keyword evidence="2" id="KW-1185">Reference proteome</keyword>
<name>A0ACB9NA24_BAUVA</name>
<evidence type="ECO:0000313" key="1">
    <source>
        <dbReference type="EMBL" id="KAI4333312.1"/>
    </source>
</evidence>
<sequence length="110" mass="12509">MKKRAALCAATEENSKSMATEVDFETHPKLLSFLEEDDSFLTLWNWNPNALESKEEEQHLQFQSGSFFAEEVSGLISFSYVLICFFVMFGYIMFGLGANRDQVAKFVSVS</sequence>
<evidence type="ECO:0000313" key="2">
    <source>
        <dbReference type="Proteomes" id="UP000828941"/>
    </source>
</evidence>
<protein>
    <submittedName>
        <fullName evidence="1">Uncharacterized protein</fullName>
    </submittedName>
</protein>
<dbReference type="EMBL" id="CM039432">
    <property type="protein sequence ID" value="KAI4333312.1"/>
    <property type="molecule type" value="Genomic_DNA"/>
</dbReference>
<gene>
    <name evidence="1" type="ORF">L6164_018140</name>
</gene>